<evidence type="ECO:0000313" key="7">
    <source>
        <dbReference type="EMBL" id="CAF4066155.1"/>
    </source>
</evidence>
<reference evidence="1" key="1">
    <citation type="submission" date="2021-02" db="EMBL/GenBank/DDBJ databases">
        <authorList>
            <person name="Nowell W R."/>
        </authorList>
    </citation>
    <scope>NUCLEOTIDE SEQUENCE</scope>
</reference>
<dbReference type="EMBL" id="CAJNOL010004555">
    <property type="protein sequence ID" value="CAF1590540.1"/>
    <property type="molecule type" value="Genomic_DNA"/>
</dbReference>
<dbReference type="EMBL" id="CAJNOO010000935">
    <property type="protein sequence ID" value="CAF1065299.1"/>
    <property type="molecule type" value="Genomic_DNA"/>
</dbReference>
<evidence type="ECO:0000313" key="10">
    <source>
        <dbReference type="Proteomes" id="UP000663870"/>
    </source>
</evidence>
<dbReference type="AlphaFoldDB" id="A0A814FWD9"/>
<accession>A0A814FWD9</accession>
<dbReference type="Proteomes" id="UP000663889">
    <property type="component" value="Unassembled WGS sequence"/>
</dbReference>
<dbReference type="OrthoDB" id="10065625at2759"/>
<evidence type="ECO:0000313" key="6">
    <source>
        <dbReference type="EMBL" id="CAF3873303.1"/>
    </source>
</evidence>
<dbReference type="Proteomes" id="UP000663854">
    <property type="component" value="Unassembled WGS sequence"/>
</dbReference>
<dbReference type="Proteomes" id="UP000663874">
    <property type="component" value="Unassembled WGS sequence"/>
</dbReference>
<dbReference type="Proteomes" id="UP000663882">
    <property type="component" value="Unassembled WGS sequence"/>
</dbReference>
<dbReference type="Proteomes" id="UP000663836">
    <property type="component" value="Unassembled WGS sequence"/>
</dbReference>
<proteinExistence type="predicted"/>
<dbReference type="Proteomes" id="UP000663870">
    <property type="component" value="Unassembled WGS sequence"/>
</dbReference>
<evidence type="ECO:0000313" key="9">
    <source>
        <dbReference type="Proteomes" id="UP000663864"/>
    </source>
</evidence>
<comment type="caution">
    <text evidence="1">The sequence shown here is derived from an EMBL/GenBank/DDBJ whole genome shotgun (WGS) entry which is preliminary data.</text>
</comment>
<dbReference type="EMBL" id="CAJOBD010006639">
    <property type="protein sequence ID" value="CAF4066155.1"/>
    <property type="molecule type" value="Genomic_DNA"/>
</dbReference>
<dbReference type="Proteomes" id="UP000663864">
    <property type="component" value="Unassembled WGS sequence"/>
</dbReference>
<protein>
    <submittedName>
        <fullName evidence="1">Uncharacterized protein</fullName>
    </submittedName>
</protein>
<dbReference type="EMBL" id="CAJNOU010001139">
    <property type="protein sequence ID" value="CAF1158112.1"/>
    <property type="molecule type" value="Genomic_DNA"/>
</dbReference>
<evidence type="ECO:0000313" key="3">
    <source>
        <dbReference type="EMBL" id="CAF1158112.1"/>
    </source>
</evidence>
<name>A0A814FWD9_9BILA</name>
<dbReference type="EMBL" id="CAJNOT010000465">
    <property type="protein sequence ID" value="CAF0990969.1"/>
    <property type="molecule type" value="Genomic_DNA"/>
</dbReference>
<dbReference type="EMBL" id="CAJOBE010003317">
    <property type="protein sequence ID" value="CAF3873303.1"/>
    <property type="molecule type" value="Genomic_DNA"/>
</dbReference>
<sequence>MKINNNVWSYVKNTFRPYSSSFKGLTTSNGIIKNNQEIVNLLGNHYEKHFEQPIHDINNPYHIECINTYKEIENGPNLPLQNIEYDEVLKQWKNLA</sequence>
<dbReference type="Proteomes" id="UP000663823">
    <property type="component" value="Unassembled WGS sequence"/>
</dbReference>
<keyword evidence="10" id="KW-1185">Reference proteome</keyword>
<evidence type="ECO:0000313" key="1">
    <source>
        <dbReference type="EMBL" id="CAF0990969.1"/>
    </source>
</evidence>
<evidence type="ECO:0000313" key="4">
    <source>
        <dbReference type="EMBL" id="CAF1329186.1"/>
    </source>
</evidence>
<evidence type="ECO:0000313" key="8">
    <source>
        <dbReference type="EMBL" id="CAF4085852.1"/>
    </source>
</evidence>
<gene>
    <name evidence="6" type="ORF">FNK824_LOCUS19134</name>
    <name evidence="7" type="ORF">JBS370_LOCUS29881</name>
    <name evidence="5" type="ORF">JXQ802_LOCUS47184</name>
    <name evidence="8" type="ORF">OTI717_LOCUS33431</name>
    <name evidence="4" type="ORF">PYM288_LOCUS31319</name>
    <name evidence="2" type="ORF">RFH988_LOCUS17478</name>
    <name evidence="3" type="ORF">SEV965_LOCUS18819</name>
    <name evidence="1" type="ORF">ZHD862_LOCUS12020</name>
</gene>
<dbReference type="EMBL" id="CAJNOH010003247">
    <property type="protein sequence ID" value="CAF1329186.1"/>
    <property type="molecule type" value="Genomic_DNA"/>
</dbReference>
<organism evidence="1 9">
    <name type="scientific">Rotaria sordida</name>
    <dbReference type="NCBI Taxonomy" id="392033"/>
    <lineage>
        <taxon>Eukaryota</taxon>
        <taxon>Metazoa</taxon>
        <taxon>Spiralia</taxon>
        <taxon>Gnathifera</taxon>
        <taxon>Rotifera</taxon>
        <taxon>Eurotatoria</taxon>
        <taxon>Bdelloidea</taxon>
        <taxon>Philodinida</taxon>
        <taxon>Philodinidae</taxon>
        <taxon>Rotaria</taxon>
    </lineage>
</organism>
<dbReference type="EMBL" id="CAJOAX010011036">
    <property type="protein sequence ID" value="CAF4085852.1"/>
    <property type="molecule type" value="Genomic_DNA"/>
</dbReference>
<evidence type="ECO:0000313" key="2">
    <source>
        <dbReference type="EMBL" id="CAF1065299.1"/>
    </source>
</evidence>
<evidence type="ECO:0000313" key="5">
    <source>
        <dbReference type="EMBL" id="CAF1590540.1"/>
    </source>
</evidence>